<evidence type="ECO:0000313" key="1">
    <source>
        <dbReference type="EMBL" id="KUJ56434.1"/>
    </source>
</evidence>
<dbReference type="EMBL" id="LMAI01000004">
    <property type="protein sequence ID" value="KUJ56434.1"/>
    <property type="molecule type" value="Genomic_DNA"/>
</dbReference>
<evidence type="ECO:0008006" key="3">
    <source>
        <dbReference type="Google" id="ProtNLM"/>
    </source>
</evidence>
<organism evidence="1 2">
    <name type="scientific">Chryseobacterium aquaticum subsp. greenlandense</name>
    <dbReference type="NCBI Taxonomy" id="345663"/>
    <lineage>
        <taxon>Bacteria</taxon>
        <taxon>Pseudomonadati</taxon>
        <taxon>Bacteroidota</taxon>
        <taxon>Flavobacteriia</taxon>
        <taxon>Flavobacteriales</taxon>
        <taxon>Weeksellaceae</taxon>
        <taxon>Chryseobacterium group</taxon>
        <taxon>Chryseobacterium</taxon>
    </lineage>
</organism>
<evidence type="ECO:0000313" key="2">
    <source>
        <dbReference type="Proteomes" id="UP000054388"/>
    </source>
</evidence>
<dbReference type="AlphaFoldDB" id="A0A101CHQ7"/>
<accession>A0A101CHQ7</accession>
<name>A0A101CHQ7_9FLAO</name>
<gene>
    <name evidence="1" type="ORF">AR686_07685</name>
</gene>
<reference evidence="1 2" key="1">
    <citation type="submission" date="2015-10" db="EMBL/GenBank/DDBJ databases">
        <title>Genome sequence of Chryseobacterium greenlandense.</title>
        <authorList>
            <person name="Newman J."/>
            <person name="Fischer K."/>
            <person name="Miller J."/>
        </authorList>
    </citation>
    <scope>NUCLEOTIDE SEQUENCE [LARGE SCALE GENOMIC DNA]</scope>
    <source>
        <strain evidence="1 2">UMB34</strain>
    </source>
</reference>
<proteinExistence type="predicted"/>
<protein>
    <recommendedName>
        <fullName evidence="3">Phage head morphogenesis domain-containing protein</fullName>
    </recommendedName>
</protein>
<sequence>MAKLHDDNFDNIHFERGGYNVRRIKNYYQKLIEDVVRLISLNQIDVTKLFYFKDYPTLKKSVDVIFEQFANNISVELNNQIEQSWKYGEKKQADLVNRVASRLNLSKEKTKEYLNPNTEALKAFKTRKSDGLKLSDRVWKLSNQLKKEIELGLDLGIGEGKSAAKLARELKSNLTDPDRLFRRIRDKHGNLVLSKNAKAYNPGQGVYRYSYKNAERLTRTENNIAYHEANYQKMQRFDFVRGIEIRLSNNPNHCPFCEAMAGIYPKDFKFWGWHPQCLCSVITLLKTWEEMERDNTRILQGLKPLESANMVKELPPQFTSWVSENKDKIQNAKSKPYFIQNNKEKISHLL</sequence>
<dbReference type="Proteomes" id="UP000054388">
    <property type="component" value="Unassembled WGS sequence"/>
</dbReference>
<dbReference type="RefSeq" id="WP_059136398.1">
    <property type="nucleotide sequence ID" value="NZ_LMAI01000004.1"/>
</dbReference>
<comment type="caution">
    <text evidence="1">The sequence shown here is derived from an EMBL/GenBank/DDBJ whole genome shotgun (WGS) entry which is preliminary data.</text>
</comment>